<dbReference type="PANTHER" id="PTHR15184:SF71">
    <property type="entry name" value="ATP SYNTHASE SUBUNIT BETA, MITOCHONDRIAL"/>
    <property type="match status" value="1"/>
</dbReference>
<feature type="binding site" evidence="13">
    <location>
        <begin position="155"/>
        <end position="162"/>
    </location>
    <ligand>
        <name>ATP</name>
        <dbReference type="ChEBI" id="CHEBI:30616"/>
    </ligand>
</feature>
<dbReference type="GO" id="GO:0046933">
    <property type="term" value="F:proton-transporting ATP synthase activity, rotational mechanism"/>
    <property type="evidence" value="ECO:0007669"/>
    <property type="project" value="UniProtKB-UniRule"/>
</dbReference>
<dbReference type="CDD" id="cd18110">
    <property type="entry name" value="ATP-synt_F1_beta_C"/>
    <property type="match status" value="1"/>
</dbReference>
<evidence type="ECO:0000256" key="4">
    <source>
        <dbReference type="ARBA" id="ARBA00022741"/>
    </source>
</evidence>
<dbReference type="EC" id="7.1.2.2" evidence="13"/>
<reference evidence="15" key="1">
    <citation type="journal article" date="2020" name="mSystems">
        <title>Genome- and Community-Level Interaction Insights into Carbon Utilization and Element Cycling Functions of Hydrothermarchaeota in Hydrothermal Sediment.</title>
        <authorList>
            <person name="Zhou Z."/>
            <person name="Liu Y."/>
            <person name="Xu W."/>
            <person name="Pan J."/>
            <person name="Luo Z.H."/>
            <person name="Li M."/>
        </authorList>
    </citation>
    <scope>NUCLEOTIDE SEQUENCE [LARGE SCALE GENOMIC DNA]</scope>
    <source>
        <strain evidence="15">HyVt-380</strain>
    </source>
</reference>
<dbReference type="InterPro" id="IPR004100">
    <property type="entry name" value="ATPase_F1/V1/A1_a/bsu_N"/>
</dbReference>
<dbReference type="EMBL" id="DRHY01000098">
    <property type="protein sequence ID" value="HEC73653.1"/>
    <property type="molecule type" value="Genomic_DNA"/>
</dbReference>
<sequence>MREEPRRSINTGRVSAIRGSVVDIEFSSHLPNIYAVLNACDNSIVLEVLSQLDARHVRAIALTPTQGLARGMVVIDTGAPLQTVVGKGVLSRMFDVFGQPIDGLPASENVIHRSVHNAPPPLARRSTKSEIFTTGIKLIDVLIPIERGGKAGLFGGAGVGKTVLLTEMIHNMVGQHHGVSIFCGIGERCREGEELYRDMKKAGVLDNMVMVFGQMSTPPGARFRVGHVALTMAEYFRDDEHRDVLLLIDNIYRFIQAGMEVSGLMGQMPARLGYQPTMGTELSQLEERIANTDTGAITSIQAVYVPADDFTDPAAVHTFSHLSASVVLSRKKASEGLYPAIDALQSNSRMATPSIIGERHYQIAQDIRSTLAQYAELKDIIAMLGMEQLSSADQHLVGRARRLERFLTQPFFTTEQFSDNKGKWVSLDDALDGCERILNDEFKDLPEAALYMIGAISEASEKAKHLSGDEQRNELLSDEA</sequence>
<dbReference type="InterPro" id="IPR005722">
    <property type="entry name" value="ATP_synth_F1_bsu"/>
</dbReference>
<keyword evidence="10 13" id="KW-0139">CF(1)</keyword>
<keyword evidence="8 13" id="KW-0406">Ion transport</keyword>
<dbReference type="GO" id="GO:0005886">
    <property type="term" value="C:plasma membrane"/>
    <property type="evidence" value="ECO:0007669"/>
    <property type="project" value="UniProtKB-SubCell"/>
</dbReference>
<dbReference type="SUPFAM" id="SSF50615">
    <property type="entry name" value="N-terminal domain of alpha and beta subunits of F1 ATP synthase"/>
    <property type="match status" value="1"/>
</dbReference>
<gene>
    <name evidence="13" type="primary">atpD</name>
    <name evidence="15" type="ORF">ENI26_04675</name>
</gene>
<dbReference type="PANTHER" id="PTHR15184">
    <property type="entry name" value="ATP SYNTHASE"/>
    <property type="match status" value="1"/>
</dbReference>
<evidence type="ECO:0000256" key="8">
    <source>
        <dbReference type="ARBA" id="ARBA00023065"/>
    </source>
</evidence>
<keyword evidence="4 13" id="KW-0547">Nucleotide-binding</keyword>
<keyword evidence="2 13" id="KW-0813">Transport</keyword>
<dbReference type="FunFam" id="3.40.50.300:FF:001630">
    <property type="entry name" value="ATP synthase subunit beta"/>
    <property type="match status" value="1"/>
</dbReference>
<keyword evidence="7 13" id="KW-1278">Translocase</keyword>
<dbReference type="Proteomes" id="UP000886384">
    <property type="component" value="Unassembled WGS sequence"/>
</dbReference>
<dbReference type="InterPro" id="IPR024034">
    <property type="entry name" value="ATPase_F1/V1_b/a_C"/>
</dbReference>
<dbReference type="Gene3D" id="1.10.1140.10">
    <property type="entry name" value="Bovine Mitochondrial F1-atpase, Atp Synthase Beta Chain, Chain D, domain 3"/>
    <property type="match status" value="1"/>
</dbReference>
<comment type="function">
    <text evidence="13">Produces ATP from ADP in the presence of a proton gradient across the membrane. The catalytic sites are hosted primarily by the beta subunits.</text>
</comment>
<dbReference type="SMART" id="SM00382">
    <property type="entry name" value="AAA"/>
    <property type="match status" value="1"/>
</dbReference>
<dbReference type="InterPro" id="IPR027417">
    <property type="entry name" value="P-loop_NTPase"/>
</dbReference>
<dbReference type="FunFam" id="1.10.1140.10:FF:000006">
    <property type="entry name" value="ATP synthase subunit beta"/>
    <property type="match status" value="1"/>
</dbReference>
<keyword evidence="5 13" id="KW-0375">Hydrogen ion transport</keyword>
<evidence type="ECO:0000256" key="2">
    <source>
        <dbReference type="ARBA" id="ARBA00022448"/>
    </source>
</evidence>
<evidence type="ECO:0000256" key="6">
    <source>
        <dbReference type="ARBA" id="ARBA00022840"/>
    </source>
</evidence>
<keyword evidence="3 13" id="KW-1003">Cell membrane</keyword>
<comment type="subcellular location">
    <subcellularLocation>
        <location evidence="13">Cell membrane</location>
        <topology evidence="13">Peripheral membrane protein</topology>
    </subcellularLocation>
    <subcellularLocation>
        <location evidence="1">Membrane</location>
    </subcellularLocation>
</comment>
<accession>A0A7C2AAL2</accession>
<evidence type="ECO:0000256" key="7">
    <source>
        <dbReference type="ARBA" id="ARBA00022967"/>
    </source>
</evidence>
<dbReference type="GO" id="GO:0005524">
    <property type="term" value="F:ATP binding"/>
    <property type="evidence" value="ECO:0007669"/>
    <property type="project" value="UniProtKB-UniRule"/>
</dbReference>
<keyword evidence="11 13" id="KW-0066">ATP synthesis</keyword>
<dbReference type="NCBIfam" id="TIGR01039">
    <property type="entry name" value="atpD"/>
    <property type="match status" value="1"/>
</dbReference>
<dbReference type="NCBIfam" id="TIGR03305">
    <property type="entry name" value="alt_F1F0_F1_bet"/>
    <property type="match status" value="1"/>
</dbReference>
<dbReference type="SUPFAM" id="SSF52540">
    <property type="entry name" value="P-loop containing nucleoside triphosphate hydrolases"/>
    <property type="match status" value="1"/>
</dbReference>
<evidence type="ECO:0000256" key="5">
    <source>
        <dbReference type="ARBA" id="ARBA00022781"/>
    </source>
</evidence>
<dbReference type="Pfam" id="PF22919">
    <property type="entry name" value="ATP-synt_VA_C"/>
    <property type="match status" value="1"/>
</dbReference>
<dbReference type="CDD" id="cd18115">
    <property type="entry name" value="ATP-synt_F1_beta_N"/>
    <property type="match status" value="1"/>
</dbReference>
<dbReference type="GO" id="GO:0045259">
    <property type="term" value="C:proton-transporting ATP synthase complex"/>
    <property type="evidence" value="ECO:0007669"/>
    <property type="project" value="UniProtKB-KW"/>
</dbReference>
<evidence type="ECO:0000256" key="1">
    <source>
        <dbReference type="ARBA" id="ARBA00004370"/>
    </source>
</evidence>
<evidence type="ECO:0000256" key="13">
    <source>
        <dbReference type="HAMAP-Rule" id="MF_01347"/>
    </source>
</evidence>
<dbReference type="AlphaFoldDB" id="A0A7C2AAL2"/>
<dbReference type="InterPro" id="IPR017691">
    <property type="entry name" value="Alt_ATPase_F1_bsu"/>
</dbReference>
<dbReference type="CDD" id="cd01133">
    <property type="entry name" value="F1-ATPase_beta_CD"/>
    <property type="match status" value="1"/>
</dbReference>
<dbReference type="InterPro" id="IPR003593">
    <property type="entry name" value="AAA+_ATPase"/>
</dbReference>
<dbReference type="Gene3D" id="2.40.10.170">
    <property type="match status" value="1"/>
</dbReference>
<comment type="catalytic activity">
    <reaction evidence="13">
        <text>ATP + H2O + 4 H(+)(in) = ADP + phosphate + 5 H(+)(out)</text>
        <dbReference type="Rhea" id="RHEA:57720"/>
        <dbReference type="ChEBI" id="CHEBI:15377"/>
        <dbReference type="ChEBI" id="CHEBI:15378"/>
        <dbReference type="ChEBI" id="CHEBI:30616"/>
        <dbReference type="ChEBI" id="CHEBI:43474"/>
        <dbReference type="ChEBI" id="CHEBI:456216"/>
        <dbReference type="EC" id="7.1.2.2"/>
    </reaction>
</comment>
<dbReference type="HAMAP" id="MF_01347">
    <property type="entry name" value="ATP_synth_beta_bact"/>
    <property type="match status" value="1"/>
</dbReference>
<evidence type="ECO:0000313" key="15">
    <source>
        <dbReference type="EMBL" id="HEC73653.1"/>
    </source>
</evidence>
<organism evidence="15">
    <name type="scientific">Methylophaga aminisulfidivorans</name>
    <dbReference type="NCBI Taxonomy" id="230105"/>
    <lineage>
        <taxon>Bacteria</taxon>
        <taxon>Pseudomonadati</taxon>
        <taxon>Pseudomonadota</taxon>
        <taxon>Gammaproteobacteria</taxon>
        <taxon>Thiotrichales</taxon>
        <taxon>Piscirickettsiaceae</taxon>
        <taxon>Methylophaga</taxon>
    </lineage>
</organism>
<feature type="domain" description="AAA+ ATPase" evidence="14">
    <location>
        <begin position="147"/>
        <end position="332"/>
    </location>
</feature>
<dbReference type="Pfam" id="PF00006">
    <property type="entry name" value="ATP-synt_ab"/>
    <property type="match status" value="1"/>
</dbReference>
<proteinExistence type="inferred from homology"/>
<dbReference type="InterPro" id="IPR055190">
    <property type="entry name" value="ATP-synt_VA_C"/>
</dbReference>
<protein>
    <recommendedName>
        <fullName evidence="13">ATP synthase subunit beta</fullName>
        <ecNumber evidence="13">7.1.2.2</ecNumber>
    </recommendedName>
    <alternativeName>
        <fullName evidence="13">ATP synthase F1 sector subunit beta</fullName>
    </alternativeName>
    <alternativeName>
        <fullName evidence="13">F-ATPase subunit beta</fullName>
    </alternativeName>
</protein>
<evidence type="ECO:0000256" key="10">
    <source>
        <dbReference type="ARBA" id="ARBA00023196"/>
    </source>
</evidence>
<dbReference type="Pfam" id="PF02874">
    <property type="entry name" value="ATP-synt_ab_N"/>
    <property type="match status" value="1"/>
</dbReference>
<evidence type="ECO:0000256" key="3">
    <source>
        <dbReference type="ARBA" id="ARBA00022475"/>
    </source>
</evidence>
<evidence type="ECO:0000259" key="14">
    <source>
        <dbReference type="SMART" id="SM00382"/>
    </source>
</evidence>
<evidence type="ECO:0000256" key="9">
    <source>
        <dbReference type="ARBA" id="ARBA00023136"/>
    </source>
</evidence>
<dbReference type="InterPro" id="IPR000194">
    <property type="entry name" value="ATPase_F1/V1/A1_a/bsu_nucl-bd"/>
</dbReference>
<comment type="caution">
    <text evidence="15">The sequence shown here is derived from an EMBL/GenBank/DDBJ whole genome shotgun (WGS) entry which is preliminary data.</text>
</comment>
<evidence type="ECO:0000256" key="12">
    <source>
        <dbReference type="ARBA" id="ARBA00024342"/>
    </source>
</evidence>
<keyword evidence="9 13" id="KW-0472">Membrane</keyword>
<keyword evidence="6 13" id="KW-0067">ATP-binding</keyword>
<dbReference type="SUPFAM" id="SSF47917">
    <property type="entry name" value="C-terminal domain of alpha and beta subunits of F1 ATP synthase"/>
    <property type="match status" value="1"/>
</dbReference>
<dbReference type="GO" id="GO:0046961">
    <property type="term" value="F:proton-transporting ATPase activity, rotational mechanism"/>
    <property type="evidence" value="ECO:0007669"/>
    <property type="project" value="InterPro"/>
</dbReference>
<name>A0A7C2AAL2_9GAMM</name>
<comment type="similarity">
    <text evidence="12">Belongs to the ATPase alpha/beta chains family. T3SS ATPase subfamily.</text>
</comment>
<evidence type="ECO:0000256" key="11">
    <source>
        <dbReference type="ARBA" id="ARBA00023310"/>
    </source>
</evidence>
<dbReference type="Gene3D" id="3.40.50.300">
    <property type="entry name" value="P-loop containing nucleotide triphosphate hydrolases"/>
    <property type="match status" value="1"/>
</dbReference>
<dbReference type="PROSITE" id="PS00152">
    <property type="entry name" value="ATPASE_ALPHA_BETA"/>
    <property type="match status" value="1"/>
</dbReference>
<dbReference type="InterPro" id="IPR036121">
    <property type="entry name" value="ATPase_F1/V1/A1_a/bsu_N_sf"/>
</dbReference>
<dbReference type="InterPro" id="IPR050053">
    <property type="entry name" value="ATPase_alpha/beta_chains"/>
</dbReference>
<dbReference type="InterPro" id="IPR020003">
    <property type="entry name" value="ATPase_a/bsu_AS"/>
</dbReference>